<comment type="caution">
    <text evidence="2">The sequence shown here is derived from an EMBL/GenBank/DDBJ whole genome shotgun (WGS) entry which is preliminary data.</text>
</comment>
<accession>A0A0W0F086</accession>
<keyword evidence="1" id="KW-0472">Membrane</keyword>
<evidence type="ECO:0000256" key="1">
    <source>
        <dbReference type="SAM" id="Phobius"/>
    </source>
</evidence>
<evidence type="ECO:0000313" key="2">
    <source>
        <dbReference type="EMBL" id="KTB29723.1"/>
    </source>
</evidence>
<organism evidence="2 3">
    <name type="scientific">Moniliophthora roreri</name>
    <name type="common">Frosty pod rot fungus</name>
    <name type="synonym">Monilia roreri</name>
    <dbReference type="NCBI Taxonomy" id="221103"/>
    <lineage>
        <taxon>Eukaryota</taxon>
        <taxon>Fungi</taxon>
        <taxon>Dikarya</taxon>
        <taxon>Basidiomycota</taxon>
        <taxon>Agaricomycotina</taxon>
        <taxon>Agaricomycetes</taxon>
        <taxon>Agaricomycetidae</taxon>
        <taxon>Agaricales</taxon>
        <taxon>Marasmiineae</taxon>
        <taxon>Marasmiaceae</taxon>
        <taxon>Moniliophthora</taxon>
    </lineage>
</organism>
<keyword evidence="1" id="KW-1133">Transmembrane helix</keyword>
<feature type="transmembrane region" description="Helical" evidence="1">
    <location>
        <begin position="6"/>
        <end position="28"/>
    </location>
</feature>
<dbReference type="EMBL" id="LATX01002413">
    <property type="protein sequence ID" value="KTB29723.1"/>
    <property type="molecule type" value="Genomic_DNA"/>
</dbReference>
<name>A0A0W0F086_MONRR</name>
<proteinExistence type="predicted"/>
<keyword evidence="1" id="KW-0812">Transmembrane</keyword>
<evidence type="ECO:0000313" key="3">
    <source>
        <dbReference type="Proteomes" id="UP000054988"/>
    </source>
</evidence>
<reference evidence="2 3" key="1">
    <citation type="submission" date="2015-12" db="EMBL/GenBank/DDBJ databases">
        <title>Draft genome sequence of Moniliophthora roreri, the causal agent of frosty pod rot of cacao.</title>
        <authorList>
            <person name="Aime M.C."/>
            <person name="Diaz-Valderrama J.R."/>
            <person name="Kijpornyongpan T."/>
            <person name="Phillips-Mora W."/>
        </authorList>
    </citation>
    <scope>NUCLEOTIDE SEQUENCE [LARGE SCALE GENOMIC DNA]</scope>
    <source>
        <strain evidence="2 3">MCA 2952</strain>
    </source>
</reference>
<protein>
    <submittedName>
        <fullName evidence="2">Uncharacterized protein</fullName>
    </submittedName>
</protein>
<dbReference type="Proteomes" id="UP000054988">
    <property type="component" value="Unassembled WGS sequence"/>
</dbReference>
<gene>
    <name evidence="2" type="ORF">WG66_17698</name>
</gene>
<sequence length="157" mass="17362">MLMLTSSRLFLMGATDFILNVSFTYLFLMPLRRTNVLSPMLRDVATKTLYTSVVRPSSQSSFSLIQANIVVIAVLDGVEMVRVCMISTVLDATLNALILYWISSGALYSVNHFTLPEITVTKASTAFGIRPRSTTKIDEVWPVNTGGDAAIERRHSI</sequence>
<dbReference type="AlphaFoldDB" id="A0A0W0F086"/>